<evidence type="ECO:0000313" key="9">
    <source>
        <dbReference type="Proteomes" id="UP000667802"/>
    </source>
</evidence>
<accession>A0AAP5M8Q3</accession>
<proteinExistence type="inferred from homology"/>
<protein>
    <submittedName>
        <fullName evidence="8">Aquaporin family protein</fullName>
    </submittedName>
</protein>
<feature type="transmembrane region" description="Helical" evidence="7">
    <location>
        <begin position="54"/>
        <end position="70"/>
    </location>
</feature>
<dbReference type="Pfam" id="PF00230">
    <property type="entry name" value="MIP"/>
    <property type="match status" value="1"/>
</dbReference>
<dbReference type="PRINTS" id="PR00783">
    <property type="entry name" value="MINTRINSICP"/>
</dbReference>
<gene>
    <name evidence="8" type="ORF">G7B40_002685</name>
</gene>
<dbReference type="AlphaFoldDB" id="A0AAP5M8Q3"/>
<feature type="transmembrane region" description="Helical" evidence="7">
    <location>
        <begin position="20"/>
        <end position="42"/>
    </location>
</feature>
<dbReference type="InterPro" id="IPR034294">
    <property type="entry name" value="Aquaporin_transptr"/>
</dbReference>
<keyword evidence="5 7" id="KW-0472">Membrane</keyword>
<evidence type="ECO:0000313" key="8">
    <source>
        <dbReference type="EMBL" id="MDR9893494.1"/>
    </source>
</evidence>
<keyword evidence="9" id="KW-1185">Reference proteome</keyword>
<evidence type="ECO:0000256" key="4">
    <source>
        <dbReference type="ARBA" id="ARBA00022989"/>
    </source>
</evidence>
<dbReference type="RefSeq" id="WP_208349959.1">
    <property type="nucleotide sequence ID" value="NZ_JAALHA020000001.1"/>
</dbReference>
<dbReference type="GO" id="GO:0015250">
    <property type="term" value="F:water channel activity"/>
    <property type="evidence" value="ECO:0007669"/>
    <property type="project" value="TreeGrafter"/>
</dbReference>
<feature type="transmembrane region" description="Helical" evidence="7">
    <location>
        <begin position="142"/>
        <end position="164"/>
    </location>
</feature>
<feature type="transmembrane region" description="Helical" evidence="7">
    <location>
        <begin position="100"/>
        <end position="122"/>
    </location>
</feature>
<keyword evidence="6" id="KW-0813">Transport</keyword>
<sequence>MNNFTTWKNLNWSEYGAELLGTAFNLLIGFSIITFDFGKGLPMERLIPAESPRLLINGLIFAGSGSIFAISPLGKLSGAHLNPCLSLAFWLQGKMHKRDLIGYIIGQFIGAILGGFLALLLWGKYFNTVNYCMTLPGQGYDIWYVFLTEVFMTFLLILSIFIFLSHPQLLRWTPVMVWLLVATMVWLGAPISGTSLNTARSIGPAFLSWSWQDQWLYCIAPPLGAFIAVRVFQLMSMGEREVLTGKLFHVPNYRCIFKNVKVPHLKKQY</sequence>
<dbReference type="PANTHER" id="PTHR19139:SF199">
    <property type="entry name" value="MIP17260P"/>
    <property type="match status" value="1"/>
</dbReference>
<dbReference type="EMBL" id="JAALHA020000001">
    <property type="protein sequence ID" value="MDR9893494.1"/>
    <property type="molecule type" value="Genomic_DNA"/>
</dbReference>
<dbReference type="Proteomes" id="UP000667802">
    <property type="component" value="Unassembled WGS sequence"/>
</dbReference>
<dbReference type="Gene3D" id="1.20.1080.10">
    <property type="entry name" value="Glycerol uptake facilitator protein"/>
    <property type="match status" value="1"/>
</dbReference>
<name>A0AAP5M8Q3_9CYAN</name>
<dbReference type="InterPro" id="IPR023271">
    <property type="entry name" value="Aquaporin-like"/>
</dbReference>
<dbReference type="PANTHER" id="PTHR19139">
    <property type="entry name" value="AQUAPORIN TRANSPORTER"/>
    <property type="match status" value="1"/>
</dbReference>
<reference evidence="9" key="1">
    <citation type="journal article" date="2021" name="Science">
        <title>Hunting the eagle killer: A cyanobacterial neurotoxin causes vacuolar myelinopathy.</title>
        <authorList>
            <person name="Breinlinger S."/>
            <person name="Phillips T.J."/>
            <person name="Haram B.N."/>
            <person name="Mares J."/>
            <person name="Martinez Yerena J.A."/>
            <person name="Hrouzek P."/>
            <person name="Sobotka R."/>
            <person name="Henderson W.M."/>
            <person name="Schmieder P."/>
            <person name="Williams S.M."/>
            <person name="Lauderdale J.D."/>
            <person name="Wilde H.D."/>
            <person name="Gerrin W."/>
            <person name="Kust A."/>
            <person name="Washington J.W."/>
            <person name="Wagner C."/>
            <person name="Geier B."/>
            <person name="Liebeke M."/>
            <person name="Enke H."/>
            <person name="Niedermeyer T.H.J."/>
            <person name="Wilde S.B."/>
        </authorList>
    </citation>
    <scope>NUCLEOTIDE SEQUENCE [LARGE SCALE GENOMIC DNA]</scope>
    <source>
        <strain evidence="9">Thurmond2011</strain>
    </source>
</reference>
<evidence type="ECO:0000256" key="2">
    <source>
        <dbReference type="ARBA" id="ARBA00006175"/>
    </source>
</evidence>
<evidence type="ECO:0000256" key="7">
    <source>
        <dbReference type="SAM" id="Phobius"/>
    </source>
</evidence>
<keyword evidence="4 7" id="KW-1133">Transmembrane helix</keyword>
<evidence type="ECO:0000256" key="3">
    <source>
        <dbReference type="ARBA" id="ARBA00022692"/>
    </source>
</evidence>
<dbReference type="InterPro" id="IPR000425">
    <property type="entry name" value="MIP"/>
</dbReference>
<keyword evidence="3 6" id="KW-0812">Transmembrane</keyword>
<comment type="caution">
    <text evidence="8">The sequence shown here is derived from an EMBL/GenBank/DDBJ whole genome shotgun (WGS) entry which is preliminary data.</text>
</comment>
<organism evidence="8 9">
    <name type="scientific">Aetokthonos hydrillicola Thurmond2011</name>
    <dbReference type="NCBI Taxonomy" id="2712845"/>
    <lineage>
        <taxon>Bacteria</taxon>
        <taxon>Bacillati</taxon>
        <taxon>Cyanobacteriota</taxon>
        <taxon>Cyanophyceae</taxon>
        <taxon>Nostocales</taxon>
        <taxon>Hapalosiphonaceae</taxon>
        <taxon>Aetokthonos</taxon>
    </lineage>
</organism>
<feature type="transmembrane region" description="Helical" evidence="7">
    <location>
        <begin position="176"/>
        <end position="194"/>
    </location>
</feature>
<evidence type="ECO:0000256" key="1">
    <source>
        <dbReference type="ARBA" id="ARBA00004141"/>
    </source>
</evidence>
<dbReference type="SUPFAM" id="SSF81338">
    <property type="entry name" value="Aquaporin-like"/>
    <property type="match status" value="1"/>
</dbReference>
<evidence type="ECO:0000256" key="5">
    <source>
        <dbReference type="ARBA" id="ARBA00023136"/>
    </source>
</evidence>
<evidence type="ECO:0000256" key="6">
    <source>
        <dbReference type="RuleBase" id="RU000477"/>
    </source>
</evidence>
<dbReference type="GO" id="GO:0005886">
    <property type="term" value="C:plasma membrane"/>
    <property type="evidence" value="ECO:0007669"/>
    <property type="project" value="TreeGrafter"/>
</dbReference>
<comment type="subcellular location">
    <subcellularLocation>
        <location evidence="1">Membrane</location>
        <topology evidence="1">Multi-pass membrane protein</topology>
    </subcellularLocation>
</comment>
<comment type="similarity">
    <text evidence="2 6">Belongs to the MIP/aquaporin (TC 1.A.8) family.</text>
</comment>